<sequence length="70" mass="7242">MPLVLDVSDDGHAAIDLYERAGWRRVASARGDWVNAAGEVALPHFYVSPETGPGLAPPRLSVETAGGGAA</sequence>
<gene>
    <name evidence="1" type="ORF">E1294_05105</name>
</gene>
<dbReference type="EMBL" id="SMKP01000010">
    <property type="protein sequence ID" value="TDD24566.1"/>
    <property type="molecule type" value="Genomic_DNA"/>
</dbReference>
<dbReference type="RefSeq" id="WP_132504964.1">
    <property type="nucleotide sequence ID" value="NZ_SMKP01000010.1"/>
</dbReference>
<evidence type="ECO:0000313" key="2">
    <source>
        <dbReference type="Proteomes" id="UP000294543"/>
    </source>
</evidence>
<reference evidence="1 2" key="1">
    <citation type="submission" date="2019-03" db="EMBL/GenBank/DDBJ databases">
        <title>Draft genome sequences of novel Actinobacteria.</title>
        <authorList>
            <person name="Sahin N."/>
            <person name="Ay H."/>
            <person name="Saygin H."/>
        </authorList>
    </citation>
    <scope>NUCLEOTIDE SEQUENCE [LARGE SCALE GENOMIC DNA]</scope>
    <source>
        <strain evidence="1 2">KC712</strain>
    </source>
</reference>
<keyword evidence="2" id="KW-1185">Reference proteome</keyword>
<organism evidence="1 2">
    <name type="scientific">Nonomuraea diastatica</name>
    <dbReference type="NCBI Taxonomy" id="1848329"/>
    <lineage>
        <taxon>Bacteria</taxon>
        <taxon>Bacillati</taxon>
        <taxon>Actinomycetota</taxon>
        <taxon>Actinomycetes</taxon>
        <taxon>Streptosporangiales</taxon>
        <taxon>Streptosporangiaceae</taxon>
        <taxon>Nonomuraea</taxon>
    </lineage>
</organism>
<protein>
    <recommendedName>
        <fullName evidence="3">GNAT family N-acetyltransferase</fullName>
    </recommendedName>
</protein>
<dbReference type="AlphaFoldDB" id="A0A4R4X2V3"/>
<accession>A0A4R4X2V3</accession>
<dbReference type="Proteomes" id="UP000294543">
    <property type="component" value="Unassembled WGS sequence"/>
</dbReference>
<evidence type="ECO:0008006" key="3">
    <source>
        <dbReference type="Google" id="ProtNLM"/>
    </source>
</evidence>
<evidence type="ECO:0000313" key="1">
    <source>
        <dbReference type="EMBL" id="TDD24566.1"/>
    </source>
</evidence>
<name>A0A4R4X2V3_9ACTN</name>
<dbReference type="OrthoDB" id="4458954at2"/>
<comment type="caution">
    <text evidence="1">The sequence shown here is derived from an EMBL/GenBank/DDBJ whole genome shotgun (WGS) entry which is preliminary data.</text>
</comment>
<proteinExistence type="predicted"/>